<dbReference type="PRINTS" id="PR00919">
    <property type="entry name" value="THERMOPTASE"/>
</dbReference>
<gene>
    <name evidence="10" type="ORF">IAA66_01720</name>
</gene>
<evidence type="ECO:0000313" key="10">
    <source>
        <dbReference type="EMBL" id="HIQ62289.1"/>
    </source>
</evidence>
<dbReference type="EMBL" id="DVFI01000026">
    <property type="protein sequence ID" value="HIQ62289.1"/>
    <property type="molecule type" value="Genomic_DNA"/>
</dbReference>
<dbReference type="GO" id="GO:0008237">
    <property type="term" value="F:metallopeptidase activity"/>
    <property type="evidence" value="ECO:0007669"/>
    <property type="project" value="UniProtKB-KW"/>
</dbReference>
<evidence type="ECO:0000256" key="6">
    <source>
        <dbReference type="ARBA" id="ARBA00022670"/>
    </source>
</evidence>
<evidence type="ECO:0000313" key="11">
    <source>
        <dbReference type="Proteomes" id="UP000886819"/>
    </source>
</evidence>
<evidence type="ECO:0000256" key="8">
    <source>
        <dbReference type="ARBA" id="ARBA00022801"/>
    </source>
</evidence>
<comment type="cofactor">
    <cofactor evidence="2">
        <name>Mg(2+)</name>
        <dbReference type="ChEBI" id="CHEBI:18420"/>
    </cofactor>
</comment>
<dbReference type="Gene3D" id="3.40.1830.10">
    <property type="entry name" value="Thermophilic metalloprotease (M29)"/>
    <property type="match status" value="1"/>
</dbReference>
<comment type="similarity">
    <text evidence="4">Belongs to the peptidase M29 family.</text>
</comment>
<proteinExistence type="inferred from homology"/>
<dbReference type="Proteomes" id="UP000886819">
    <property type="component" value="Unassembled WGS sequence"/>
</dbReference>
<dbReference type="GO" id="GO:0006508">
    <property type="term" value="P:proteolysis"/>
    <property type="evidence" value="ECO:0007669"/>
    <property type="project" value="UniProtKB-KW"/>
</dbReference>
<dbReference type="AlphaFoldDB" id="A0A9D0YV59"/>
<evidence type="ECO:0000256" key="9">
    <source>
        <dbReference type="ARBA" id="ARBA00023049"/>
    </source>
</evidence>
<keyword evidence="6" id="KW-0645">Protease</keyword>
<sequence length="410" mass="44413">MQAMLREYAQLLARVGVNVRKGQRVLLSAPLDAAPFARLCAEALYDAGAGEVLLDWNDDALSRMRFLCAEDRVFDRLDSWTAARLNGLAEEGAAFLHLHASDPEAMRGVDPSRMQRAARARGTALEPYRRLQTTNAVAWCIGAVPLPAWAKKVFPDLPGEAAVRALWDAILQAVRVCGDGGAVDAWRAHIERMQTRSRTLTAHAFRCLRYRNGLGTNLTVALPDRHFWAGGAETCQAGYLFAPNMPTEEIFTAPRRDGVSGRVVSSRPFCLRGQVIERFAFTLEAGKIVGIEAGSAQEEALLRDAVTLDEGASYLGEVALVPHDSPISRTGLLFYNTLFDENASCHFAFGDAYPCVEGGDTMDADGLRAAGLNASITHQDFMVGTADLSVVGVTAEGREVAVLENGNFAL</sequence>
<evidence type="ECO:0000256" key="2">
    <source>
        <dbReference type="ARBA" id="ARBA00001946"/>
    </source>
</evidence>
<dbReference type="Pfam" id="PF02073">
    <property type="entry name" value="Peptidase_M29"/>
    <property type="match status" value="1"/>
</dbReference>
<protein>
    <submittedName>
        <fullName evidence="10">Aminopeptidase</fullName>
    </submittedName>
</protein>
<comment type="cofactor">
    <cofactor evidence="3">
        <name>Zn(2+)</name>
        <dbReference type="ChEBI" id="CHEBI:29105"/>
    </cofactor>
</comment>
<dbReference type="SUPFAM" id="SSF144052">
    <property type="entry name" value="Thermophilic metalloprotease-like"/>
    <property type="match status" value="1"/>
</dbReference>
<evidence type="ECO:0000256" key="4">
    <source>
        <dbReference type="ARBA" id="ARBA00008236"/>
    </source>
</evidence>
<keyword evidence="9" id="KW-0482">Metalloprotease</keyword>
<comment type="caution">
    <text evidence="10">The sequence shown here is derived from an EMBL/GenBank/DDBJ whole genome shotgun (WGS) entry which is preliminary data.</text>
</comment>
<reference evidence="10" key="2">
    <citation type="journal article" date="2021" name="PeerJ">
        <title>Extensive microbial diversity within the chicken gut microbiome revealed by metagenomics and culture.</title>
        <authorList>
            <person name="Gilroy R."/>
            <person name="Ravi A."/>
            <person name="Getino M."/>
            <person name="Pursley I."/>
            <person name="Horton D.L."/>
            <person name="Alikhan N.F."/>
            <person name="Baker D."/>
            <person name="Gharbi K."/>
            <person name="Hall N."/>
            <person name="Watson M."/>
            <person name="Adriaenssens E.M."/>
            <person name="Foster-Nyarko E."/>
            <person name="Jarju S."/>
            <person name="Secka A."/>
            <person name="Antonio M."/>
            <person name="Oren A."/>
            <person name="Chaudhuri R.R."/>
            <person name="La Ragione R."/>
            <person name="Hildebrand F."/>
            <person name="Pallen M.J."/>
        </authorList>
    </citation>
    <scope>NUCLEOTIDE SEQUENCE</scope>
    <source>
        <strain evidence="10">ChiHile30-977</strain>
    </source>
</reference>
<dbReference type="InterPro" id="IPR035097">
    <property type="entry name" value="M29_N-terminal"/>
</dbReference>
<dbReference type="InterPro" id="IPR000787">
    <property type="entry name" value="Peptidase_M29"/>
</dbReference>
<organism evidence="10 11">
    <name type="scientific">Candidatus Avichristensenella intestinipullorum</name>
    <dbReference type="NCBI Taxonomy" id="2840693"/>
    <lineage>
        <taxon>Bacteria</taxon>
        <taxon>Bacillati</taxon>
        <taxon>Bacillota</taxon>
        <taxon>Clostridia</taxon>
        <taxon>Candidatus Avichristensenella</taxon>
    </lineage>
</organism>
<comment type="cofactor">
    <cofactor evidence="1">
        <name>Co(2+)</name>
        <dbReference type="ChEBI" id="CHEBI:48828"/>
    </cofactor>
</comment>
<evidence type="ECO:0000256" key="1">
    <source>
        <dbReference type="ARBA" id="ARBA00001941"/>
    </source>
</evidence>
<keyword evidence="7" id="KW-0479">Metal-binding</keyword>
<reference evidence="10" key="1">
    <citation type="submission" date="2020-10" db="EMBL/GenBank/DDBJ databases">
        <authorList>
            <person name="Gilroy R."/>
        </authorList>
    </citation>
    <scope>NUCLEOTIDE SEQUENCE</scope>
    <source>
        <strain evidence="10">ChiHile30-977</strain>
    </source>
</reference>
<evidence type="ECO:0000256" key="3">
    <source>
        <dbReference type="ARBA" id="ARBA00001947"/>
    </source>
</evidence>
<dbReference type="GO" id="GO:0004177">
    <property type="term" value="F:aminopeptidase activity"/>
    <property type="evidence" value="ECO:0007669"/>
    <property type="project" value="UniProtKB-KW"/>
</dbReference>
<keyword evidence="5 10" id="KW-0031">Aminopeptidase</keyword>
<dbReference type="InterPro" id="IPR052170">
    <property type="entry name" value="M29_Exopeptidase"/>
</dbReference>
<accession>A0A9D0YV59</accession>
<evidence type="ECO:0000256" key="5">
    <source>
        <dbReference type="ARBA" id="ARBA00022438"/>
    </source>
</evidence>
<keyword evidence="8" id="KW-0378">Hydrolase</keyword>
<name>A0A9D0YV59_9FIRM</name>
<dbReference type="GO" id="GO:0046872">
    <property type="term" value="F:metal ion binding"/>
    <property type="evidence" value="ECO:0007669"/>
    <property type="project" value="UniProtKB-KW"/>
</dbReference>
<evidence type="ECO:0000256" key="7">
    <source>
        <dbReference type="ARBA" id="ARBA00022723"/>
    </source>
</evidence>
<dbReference type="PANTHER" id="PTHR34448">
    <property type="entry name" value="AMINOPEPTIDASE"/>
    <property type="match status" value="1"/>
</dbReference>
<dbReference type="PANTHER" id="PTHR34448:SF3">
    <property type="entry name" value="AMINOPEPTIDASE AMPS"/>
    <property type="match status" value="1"/>
</dbReference>